<organism evidence="2 3">
    <name type="scientific">Anopheles atroparvus</name>
    <name type="common">European mosquito</name>
    <dbReference type="NCBI Taxonomy" id="41427"/>
    <lineage>
        <taxon>Eukaryota</taxon>
        <taxon>Metazoa</taxon>
        <taxon>Ecdysozoa</taxon>
        <taxon>Arthropoda</taxon>
        <taxon>Hexapoda</taxon>
        <taxon>Insecta</taxon>
        <taxon>Pterygota</taxon>
        <taxon>Neoptera</taxon>
        <taxon>Endopterygota</taxon>
        <taxon>Diptera</taxon>
        <taxon>Nematocera</taxon>
        <taxon>Culicoidea</taxon>
        <taxon>Culicidae</taxon>
        <taxon>Anophelinae</taxon>
        <taxon>Anopheles</taxon>
    </lineage>
</organism>
<dbReference type="AlphaFoldDB" id="A0AAG5CX32"/>
<dbReference type="Proteomes" id="UP000075880">
    <property type="component" value="Unassembled WGS sequence"/>
</dbReference>
<name>A0AAG5CX32_ANOAO</name>
<feature type="signal peptide" evidence="1">
    <location>
        <begin position="1"/>
        <end position="19"/>
    </location>
</feature>
<accession>A0AAG5CX32</accession>
<evidence type="ECO:0000256" key="1">
    <source>
        <dbReference type="SAM" id="SignalP"/>
    </source>
</evidence>
<keyword evidence="3" id="KW-1185">Reference proteome</keyword>
<keyword evidence="1" id="KW-0732">Signal</keyword>
<reference evidence="2" key="1">
    <citation type="submission" date="2024-04" db="UniProtKB">
        <authorList>
            <consortium name="EnsemblMetazoa"/>
        </authorList>
    </citation>
    <scope>IDENTIFICATION</scope>
    <source>
        <strain evidence="2">EBRO</strain>
    </source>
</reference>
<proteinExistence type="predicted"/>
<protein>
    <submittedName>
        <fullName evidence="2">Uncharacterized protein</fullName>
    </submittedName>
</protein>
<feature type="chain" id="PRO_5042491627" evidence="1">
    <location>
        <begin position="20"/>
        <end position="68"/>
    </location>
</feature>
<dbReference type="EnsemblMetazoa" id="ENSAATROPT003503">
    <property type="protein sequence ID" value="ENSAATROPP003365"/>
    <property type="gene ID" value="ENSAATROPG002780"/>
</dbReference>
<sequence>MTHLMQLLKALLLVVIIVCQLFVTEVAPQNAIRTSDAIDQGPLLLRRGIRQRGHHKRFFPAPPAITGR</sequence>
<evidence type="ECO:0000313" key="2">
    <source>
        <dbReference type="EnsemblMetazoa" id="ENSAATROPP003365"/>
    </source>
</evidence>
<evidence type="ECO:0000313" key="3">
    <source>
        <dbReference type="Proteomes" id="UP000075880"/>
    </source>
</evidence>